<comment type="subunit">
    <text evidence="4">Homopentamer.</text>
</comment>
<feature type="binding site" evidence="4">
    <location>
        <begin position="33"/>
        <end position="34"/>
    </location>
    <ligand>
        <name>NADP(+)</name>
        <dbReference type="ChEBI" id="CHEBI:58349"/>
    </ligand>
</feature>
<dbReference type="Gene3D" id="3.90.25.10">
    <property type="entry name" value="UDP-galactose 4-epimerase, domain 1"/>
    <property type="match status" value="1"/>
</dbReference>
<feature type="binding site" evidence="4">
    <location>
        <position position="177"/>
    </location>
    <ligand>
        <name>NADP(+)</name>
        <dbReference type="ChEBI" id="CHEBI:58349"/>
    </ligand>
</feature>
<keyword evidence="3 4" id="KW-0119">Carbohydrate metabolism</keyword>
<dbReference type="InterPro" id="IPR036291">
    <property type="entry name" value="NAD(P)-bd_dom_sf"/>
</dbReference>
<comment type="pathway">
    <text evidence="4">Nucleotide-sugar biosynthesis; ADP-L-glycero-beta-D-manno-heptose biosynthesis; ADP-L-glycero-beta-D-manno-heptose from D-glycero-beta-D-manno-heptose 7-phosphate: step 4/4.</text>
</comment>
<evidence type="ECO:0000259" key="5">
    <source>
        <dbReference type="Pfam" id="PF01370"/>
    </source>
</evidence>
<evidence type="ECO:0000313" key="7">
    <source>
        <dbReference type="Proteomes" id="UP000005839"/>
    </source>
</evidence>
<feature type="binding site" evidence="4">
    <location>
        <begin position="200"/>
        <end position="203"/>
    </location>
    <ligand>
        <name>substrate</name>
    </ligand>
</feature>
<accession>A9CYE3</accession>
<gene>
    <name evidence="4" type="primary">hldD</name>
    <name evidence="6" type="ORF">KT99_03082</name>
</gene>
<dbReference type="Proteomes" id="UP000005839">
    <property type="component" value="Unassembled WGS sequence"/>
</dbReference>
<dbReference type="NCBIfam" id="TIGR02197">
    <property type="entry name" value="heptose_epim"/>
    <property type="match status" value="1"/>
</dbReference>
<feature type="binding site" evidence="4">
    <location>
        <position position="186"/>
    </location>
    <ligand>
        <name>substrate</name>
    </ligand>
</feature>
<feature type="binding site" evidence="4">
    <location>
        <position position="40"/>
    </location>
    <ligand>
        <name>NADP(+)</name>
        <dbReference type="ChEBI" id="CHEBI:58349"/>
    </ligand>
</feature>
<dbReference type="SUPFAM" id="SSF51735">
    <property type="entry name" value="NAD(P)-binding Rossmann-fold domains"/>
    <property type="match status" value="1"/>
</dbReference>
<feature type="binding site" evidence="4">
    <location>
        <begin position="12"/>
        <end position="13"/>
    </location>
    <ligand>
        <name>NADP(+)</name>
        <dbReference type="ChEBI" id="CHEBI:58349"/>
    </ligand>
</feature>
<evidence type="ECO:0000256" key="2">
    <source>
        <dbReference type="ARBA" id="ARBA00023235"/>
    </source>
</evidence>
<dbReference type="GO" id="GO:0097171">
    <property type="term" value="P:ADP-L-glycero-beta-D-manno-heptose biosynthetic process"/>
    <property type="evidence" value="ECO:0007669"/>
    <property type="project" value="UniProtKB-UniPathway"/>
</dbReference>
<dbReference type="CDD" id="cd05248">
    <property type="entry name" value="ADP_GME_SDR_e"/>
    <property type="match status" value="1"/>
</dbReference>
<dbReference type="GO" id="GO:0008712">
    <property type="term" value="F:ADP-glyceromanno-heptose 6-epimerase activity"/>
    <property type="evidence" value="ECO:0007669"/>
    <property type="project" value="UniProtKB-UniRule"/>
</dbReference>
<dbReference type="NCBIfam" id="NF008360">
    <property type="entry name" value="PRK11150.1"/>
    <property type="match status" value="1"/>
</dbReference>
<comment type="function">
    <text evidence="4">Catalyzes the interconversion between ADP-D-glycero-beta-D-manno-heptose and ADP-L-glycero-beta-D-manno-heptose via an epimerization at carbon 6 of the heptose.</text>
</comment>
<feature type="binding site" evidence="4">
    <location>
        <position position="179"/>
    </location>
    <ligand>
        <name>substrate</name>
    </ligand>
</feature>
<dbReference type="HAMAP" id="MF_01601">
    <property type="entry name" value="Heptose_epimerase"/>
    <property type="match status" value="1"/>
</dbReference>
<dbReference type="PANTHER" id="PTHR43103:SF3">
    <property type="entry name" value="ADP-L-GLYCERO-D-MANNO-HEPTOSE-6-EPIMERASE"/>
    <property type="match status" value="1"/>
</dbReference>
<feature type="binding site" evidence="4">
    <location>
        <position position="213"/>
    </location>
    <ligand>
        <name>substrate</name>
    </ligand>
</feature>
<comment type="domain">
    <text evidence="4">Contains a large N-terminal NADP-binding domain, and a smaller C-terminal substrate-binding domain.</text>
</comment>
<evidence type="ECO:0000256" key="1">
    <source>
        <dbReference type="ARBA" id="ARBA00022857"/>
    </source>
</evidence>
<feature type="binding site" evidence="4">
    <location>
        <position position="168"/>
    </location>
    <ligand>
        <name>substrate</name>
    </ligand>
</feature>
<comment type="caution">
    <text evidence="6">The sequence shown here is derived from an EMBL/GenBank/DDBJ whole genome shotgun (WGS) entry which is preliminary data.</text>
</comment>
<dbReference type="Pfam" id="PF01370">
    <property type="entry name" value="Epimerase"/>
    <property type="match status" value="1"/>
</dbReference>
<proteinExistence type="inferred from homology"/>
<organism evidence="6 7">
    <name type="scientific">Shewanella benthica KT99</name>
    <dbReference type="NCBI Taxonomy" id="314608"/>
    <lineage>
        <taxon>Bacteria</taxon>
        <taxon>Pseudomonadati</taxon>
        <taxon>Pseudomonadota</taxon>
        <taxon>Gammaproteobacteria</taxon>
        <taxon>Alteromonadales</taxon>
        <taxon>Shewanellaceae</taxon>
        <taxon>Shewanella</taxon>
    </lineage>
</organism>
<protein>
    <recommendedName>
        <fullName evidence="4">ADP-L-glycero-D-manno-heptose-6-epimerase</fullName>
        <ecNumber evidence="4">5.1.3.20</ecNumber>
    </recommendedName>
    <alternativeName>
        <fullName evidence="4">ADP-L-glycero-beta-D-manno-heptose-6-epimerase</fullName>
        <shortName evidence="4">ADP-glyceromanno-heptose 6-epimerase</shortName>
        <shortName evidence="4">ADP-hep 6-epimerase</shortName>
        <shortName evidence="4">AGME</shortName>
    </alternativeName>
</protein>
<dbReference type="EC" id="5.1.3.20" evidence="4"/>
<feature type="active site" description="Proton acceptor" evidence="4">
    <location>
        <position position="177"/>
    </location>
</feature>
<dbReference type="EMBL" id="ABIC01000003">
    <property type="protein sequence ID" value="EDQ02463.1"/>
    <property type="molecule type" value="Genomic_DNA"/>
</dbReference>
<keyword evidence="7" id="KW-1185">Reference proteome</keyword>
<feature type="binding site" evidence="4">
    <location>
        <position position="145"/>
    </location>
    <ligand>
        <name>NADP(+)</name>
        <dbReference type="ChEBI" id="CHEBI:58349"/>
    </ligand>
</feature>
<comment type="catalytic activity">
    <reaction evidence="4">
        <text>ADP-D-glycero-beta-D-manno-heptose = ADP-L-glycero-beta-D-manno-heptose</text>
        <dbReference type="Rhea" id="RHEA:17577"/>
        <dbReference type="ChEBI" id="CHEBI:59967"/>
        <dbReference type="ChEBI" id="CHEBI:61506"/>
        <dbReference type="EC" id="5.1.3.20"/>
    </reaction>
</comment>
<dbReference type="GO" id="GO:0050661">
    <property type="term" value="F:NADP binding"/>
    <property type="evidence" value="ECO:0007669"/>
    <property type="project" value="InterPro"/>
</dbReference>
<evidence type="ECO:0000256" key="3">
    <source>
        <dbReference type="ARBA" id="ARBA00023277"/>
    </source>
</evidence>
<dbReference type="GO" id="GO:0005975">
    <property type="term" value="P:carbohydrate metabolic process"/>
    <property type="evidence" value="ECO:0007669"/>
    <property type="project" value="UniProtKB-UniRule"/>
</dbReference>
<dbReference type="UniPathway" id="UPA00356">
    <property type="reaction ID" value="UER00440"/>
</dbReference>
<feature type="domain" description="NAD-dependent epimerase/dehydratase" evidence="5">
    <location>
        <begin position="4"/>
        <end position="241"/>
    </location>
</feature>
<name>A9CYE3_9GAMM</name>
<feature type="binding site" evidence="4">
    <location>
        <position position="55"/>
    </location>
    <ligand>
        <name>NADP(+)</name>
        <dbReference type="ChEBI" id="CHEBI:58349"/>
    </ligand>
</feature>
<reference evidence="6 7" key="1">
    <citation type="submission" date="2007-10" db="EMBL/GenBank/DDBJ databases">
        <authorList>
            <person name="Yayanos A."/>
            <person name="Ferriera S."/>
            <person name="Johnson J."/>
            <person name="Kravitz S."/>
            <person name="Halpern A."/>
            <person name="Remington K."/>
            <person name="Beeson K."/>
            <person name="Tran B."/>
            <person name="Rogers Y.-H."/>
            <person name="Friedman R."/>
            <person name="Venter J.C."/>
        </authorList>
    </citation>
    <scope>NUCLEOTIDE SEQUENCE [LARGE SCALE GENOMIC DNA]</scope>
    <source>
        <strain evidence="6 7">KT99</strain>
    </source>
</reference>
<comment type="cofactor">
    <cofactor evidence="4">
        <name>NADP(+)</name>
        <dbReference type="ChEBI" id="CHEBI:58349"/>
    </cofactor>
    <text evidence="4">Binds 1 NADP(+) per subunit.</text>
</comment>
<evidence type="ECO:0000256" key="4">
    <source>
        <dbReference type="HAMAP-Rule" id="MF_01601"/>
    </source>
</evidence>
<dbReference type="InterPro" id="IPR011912">
    <property type="entry name" value="Heptose_epim"/>
</dbReference>
<keyword evidence="2 4" id="KW-0413">Isomerase</keyword>
<dbReference type="PANTHER" id="PTHR43103">
    <property type="entry name" value="NUCLEOSIDE-DIPHOSPHATE-SUGAR EPIMERASE"/>
    <property type="match status" value="1"/>
</dbReference>
<dbReference type="AlphaFoldDB" id="A9CYE3"/>
<dbReference type="Gene3D" id="3.40.50.720">
    <property type="entry name" value="NAD(P)-binding Rossmann-like Domain"/>
    <property type="match status" value="1"/>
</dbReference>
<feature type="binding site" evidence="4">
    <location>
        <position position="277"/>
    </location>
    <ligand>
        <name>substrate</name>
    </ligand>
</feature>
<feature type="binding site" evidence="4">
    <location>
        <position position="94"/>
    </location>
    <ligand>
        <name>NADP(+)</name>
        <dbReference type="ChEBI" id="CHEBI:58349"/>
    </ligand>
</feature>
<dbReference type="InterPro" id="IPR001509">
    <property type="entry name" value="Epimerase_deHydtase"/>
</dbReference>
<sequence length="319" mass="36142">MNMIVVTGAAGFIGSNLVKALNDMGRSDIIAVDDLSDGTQMFNLADCEIADYLDKDDFLAKIKSGVFDGQLEVIFHQGACSSTTEWDGKFMMANNYEYSKSMLHYCQTNTCQFIYASSASVYGGSDKFVEQREFEKPLNVYAYSKFLFDQYVRQQKLTTQVAGLRYFNVYGPREQHKGGMASVAFHFNNQINATEVCRLFEGVEGYQNGQQLRDFVYVEDVVKVNLWLWQNPEISGVFNCGTGEAQSFNDVANAVIDYHGKGKIEYIPFPEKLKGAYQHYTQADLTRLRQAGYTEAFKTVEQAVPEYLDWLKAQHFIGQ</sequence>
<keyword evidence="1 4" id="KW-0521">NADP</keyword>
<dbReference type="STRING" id="314608.KT99_03082"/>
<feature type="binding site" evidence="4">
    <location>
        <begin position="77"/>
        <end position="81"/>
    </location>
    <ligand>
        <name>NADP(+)</name>
        <dbReference type="ChEBI" id="CHEBI:58349"/>
    </ligand>
</feature>
<feature type="active site" description="Proton acceptor" evidence="4">
    <location>
        <position position="141"/>
    </location>
</feature>
<evidence type="ECO:0000313" key="6">
    <source>
        <dbReference type="EMBL" id="EDQ02463.1"/>
    </source>
</evidence>
<comment type="similarity">
    <text evidence="4">Belongs to the NAD(P)-dependent epimerase/dehydratase family. HldD subfamily.</text>
</comment>
<feature type="binding site" evidence="4">
    <location>
        <position position="169"/>
    </location>
    <ligand>
        <name>NADP(+)</name>
        <dbReference type="ChEBI" id="CHEBI:58349"/>
    </ligand>
</feature>